<evidence type="ECO:0008006" key="3">
    <source>
        <dbReference type="Google" id="ProtNLM"/>
    </source>
</evidence>
<dbReference type="EMBL" id="AWUE01013749">
    <property type="protein sequence ID" value="OMP05987.1"/>
    <property type="molecule type" value="Genomic_DNA"/>
</dbReference>
<evidence type="ECO:0000313" key="1">
    <source>
        <dbReference type="EMBL" id="OMP05987.1"/>
    </source>
</evidence>
<dbReference type="Proteomes" id="UP000187203">
    <property type="component" value="Unassembled WGS sequence"/>
</dbReference>
<proteinExistence type="predicted"/>
<protein>
    <recommendedName>
        <fullName evidence="3">Endonuclease/exonuclease/phosphatase</fullName>
    </recommendedName>
</protein>
<gene>
    <name evidence="1" type="ORF">COLO4_08412</name>
</gene>
<reference evidence="2" key="1">
    <citation type="submission" date="2013-09" db="EMBL/GenBank/DDBJ databases">
        <title>Corchorus olitorius genome sequencing.</title>
        <authorList>
            <person name="Alam M."/>
            <person name="Haque M.S."/>
            <person name="Islam M.S."/>
            <person name="Emdad E.M."/>
            <person name="Islam M.M."/>
            <person name="Ahmed B."/>
            <person name="Halim A."/>
            <person name="Hossen Q.M.M."/>
            <person name="Hossain M.Z."/>
            <person name="Ahmed R."/>
            <person name="Khan M.M."/>
            <person name="Islam R."/>
            <person name="Rashid M.M."/>
            <person name="Khan S.A."/>
            <person name="Rahman M.S."/>
            <person name="Alam M."/>
            <person name="Yahiya A.S."/>
            <person name="Khan M.S."/>
            <person name="Azam M.S."/>
            <person name="Haque T."/>
            <person name="Lashkar M.Z.H."/>
            <person name="Akhand A.I."/>
            <person name="Morshed G."/>
            <person name="Roy S."/>
            <person name="Uddin K.S."/>
            <person name="Rabeya T."/>
            <person name="Hossain A.S."/>
            <person name="Chowdhury A."/>
            <person name="Snigdha A.R."/>
            <person name="Mortoza M.S."/>
            <person name="Matin S.A."/>
            <person name="Hoque S.M.E."/>
            <person name="Islam M.K."/>
            <person name="Roy D.K."/>
            <person name="Haider R."/>
            <person name="Moosa M.M."/>
            <person name="Elias S.M."/>
            <person name="Hasan A.M."/>
            <person name="Jahan S."/>
            <person name="Shafiuddin M."/>
            <person name="Mahmood N."/>
            <person name="Shommy N.S."/>
        </authorList>
    </citation>
    <scope>NUCLEOTIDE SEQUENCE [LARGE SCALE GENOMIC DNA]</scope>
    <source>
        <strain evidence="2">cv. O-4</strain>
    </source>
</reference>
<accession>A0A1R3KFW5</accession>
<evidence type="ECO:0000313" key="2">
    <source>
        <dbReference type="Proteomes" id="UP000187203"/>
    </source>
</evidence>
<name>A0A1R3KFW5_9ROSI</name>
<organism evidence="1 2">
    <name type="scientific">Corchorus olitorius</name>
    <dbReference type="NCBI Taxonomy" id="93759"/>
    <lineage>
        <taxon>Eukaryota</taxon>
        <taxon>Viridiplantae</taxon>
        <taxon>Streptophyta</taxon>
        <taxon>Embryophyta</taxon>
        <taxon>Tracheophyta</taxon>
        <taxon>Spermatophyta</taxon>
        <taxon>Magnoliopsida</taxon>
        <taxon>eudicotyledons</taxon>
        <taxon>Gunneridae</taxon>
        <taxon>Pentapetalae</taxon>
        <taxon>rosids</taxon>
        <taxon>malvids</taxon>
        <taxon>Malvales</taxon>
        <taxon>Malvaceae</taxon>
        <taxon>Grewioideae</taxon>
        <taxon>Apeibeae</taxon>
        <taxon>Corchorus</taxon>
    </lineage>
</organism>
<sequence>MESQSSNEATVRPSFPDKRDLRPPVREFIELLEGLLCIKYPFRPPIPTPETRRKPILKEGLTQPHIMNALATHGLATYKLPQMLLKEDIPSPIHISLTEPCTRYSLEGYEKQSYMFTTSNIVQGSIIIKTEANILARALSYRIDYVIGKEGALSTFPAASIPFKEPTNLSVLLYNALGADLYSFRKQIESIVRDFDPVIIIITETRLPACEGHQLAANINYMQVITSDPINYNGGIRMFCNLKNLSMKELNHTHNRLMVNLLTR</sequence>
<dbReference type="AlphaFoldDB" id="A0A1R3KFW5"/>
<keyword evidence="2" id="KW-1185">Reference proteome</keyword>
<comment type="caution">
    <text evidence="1">The sequence shown here is derived from an EMBL/GenBank/DDBJ whole genome shotgun (WGS) entry which is preliminary data.</text>
</comment>